<feature type="transmembrane region" description="Helical" evidence="5">
    <location>
        <begin position="85"/>
        <end position="106"/>
    </location>
</feature>
<accession>A0A8H7VMB3</accession>
<evidence type="ECO:0000256" key="1">
    <source>
        <dbReference type="ARBA" id="ARBA00004141"/>
    </source>
</evidence>
<feature type="transmembrane region" description="Helical" evidence="5">
    <location>
        <begin position="241"/>
        <end position="262"/>
    </location>
</feature>
<sequence>MAPAEILPSNNSNDKSKSIVTIDNNYENERRPLLSTISINNNDINNRNVKSEVIGLLLMAICAFAFASMTLFVKLSGSSFPSFEIVFARSLIQTVLGLFACFYMGINPLGNRSIRPWLVFRGVIGGLALALNFYAVTHLPLADATVIMYLNPIFTTILAALVLSEPFYLFEGICVISCFTGALLVVKPEFMFGVSSNNDVPSLGHGHQEKEERGFAVLVALAGAFLSAVAYCTIRKVGNAAHFLVLTIYFGVVGILISIPPLLTFQTFVQPKKWSEYCMLFMTGITAFIGQCLLSKGLQLAPAGPSSMIRMLEVVLAFLFGILIFEEYPDWLSILGSVIIVGTTTVLASRKWKSVNEARRRIMRR</sequence>
<feature type="transmembrane region" description="Helical" evidence="5">
    <location>
        <begin position="307"/>
        <end position="325"/>
    </location>
</feature>
<evidence type="ECO:0000259" key="6">
    <source>
        <dbReference type="Pfam" id="PF00892"/>
    </source>
</evidence>
<feature type="domain" description="EamA" evidence="6">
    <location>
        <begin position="54"/>
        <end position="186"/>
    </location>
</feature>
<evidence type="ECO:0000313" key="7">
    <source>
        <dbReference type="EMBL" id="KAG2219864.1"/>
    </source>
</evidence>
<dbReference type="InterPro" id="IPR037185">
    <property type="entry name" value="EmrE-like"/>
</dbReference>
<dbReference type="OrthoDB" id="306876at2759"/>
<dbReference type="InterPro" id="IPR000620">
    <property type="entry name" value="EamA_dom"/>
</dbReference>
<organism evidence="7 8">
    <name type="scientific">Circinella minor</name>
    <dbReference type="NCBI Taxonomy" id="1195481"/>
    <lineage>
        <taxon>Eukaryota</taxon>
        <taxon>Fungi</taxon>
        <taxon>Fungi incertae sedis</taxon>
        <taxon>Mucoromycota</taxon>
        <taxon>Mucoromycotina</taxon>
        <taxon>Mucoromycetes</taxon>
        <taxon>Mucorales</taxon>
        <taxon>Lichtheimiaceae</taxon>
        <taxon>Circinella</taxon>
    </lineage>
</organism>
<dbReference type="SUPFAM" id="SSF103481">
    <property type="entry name" value="Multidrug resistance efflux transporter EmrE"/>
    <property type="match status" value="2"/>
</dbReference>
<dbReference type="EMBL" id="JAEPRB010000161">
    <property type="protein sequence ID" value="KAG2219864.1"/>
    <property type="molecule type" value="Genomic_DNA"/>
</dbReference>
<evidence type="ECO:0000256" key="5">
    <source>
        <dbReference type="SAM" id="Phobius"/>
    </source>
</evidence>
<feature type="transmembrane region" description="Helical" evidence="5">
    <location>
        <begin position="215"/>
        <end position="234"/>
    </location>
</feature>
<reference evidence="7 8" key="1">
    <citation type="submission" date="2020-12" db="EMBL/GenBank/DDBJ databases">
        <title>Metabolic potential, ecology and presence of endohyphal bacteria is reflected in genomic diversity of Mucoromycotina.</title>
        <authorList>
            <person name="Muszewska A."/>
            <person name="Okrasinska A."/>
            <person name="Steczkiewicz K."/>
            <person name="Drgas O."/>
            <person name="Orlowska M."/>
            <person name="Perlinska-Lenart U."/>
            <person name="Aleksandrzak-Piekarczyk T."/>
            <person name="Szatraj K."/>
            <person name="Zielenkiewicz U."/>
            <person name="Pilsyk S."/>
            <person name="Malc E."/>
            <person name="Mieczkowski P."/>
            <person name="Kruszewska J.S."/>
            <person name="Biernat P."/>
            <person name="Pawlowska J."/>
        </authorList>
    </citation>
    <scope>NUCLEOTIDE SEQUENCE [LARGE SCALE GENOMIC DNA]</scope>
    <source>
        <strain evidence="7 8">CBS 142.35</strain>
    </source>
</reference>
<evidence type="ECO:0000256" key="2">
    <source>
        <dbReference type="ARBA" id="ARBA00022692"/>
    </source>
</evidence>
<proteinExistence type="predicted"/>
<name>A0A8H7VMB3_9FUNG</name>
<dbReference type="PANTHER" id="PTHR22911:SF6">
    <property type="entry name" value="SOLUTE CARRIER FAMILY 35 MEMBER G1"/>
    <property type="match status" value="1"/>
</dbReference>
<dbReference type="AlphaFoldDB" id="A0A8H7VMB3"/>
<feature type="transmembrane region" description="Helical" evidence="5">
    <location>
        <begin position="331"/>
        <end position="349"/>
    </location>
</feature>
<feature type="transmembrane region" description="Helical" evidence="5">
    <location>
        <begin position="274"/>
        <end position="295"/>
    </location>
</feature>
<comment type="caution">
    <text evidence="7">The sequence shown here is derived from an EMBL/GenBank/DDBJ whole genome shotgun (WGS) entry which is preliminary data.</text>
</comment>
<keyword evidence="3 5" id="KW-1133">Transmembrane helix</keyword>
<keyword evidence="2 5" id="KW-0812">Transmembrane</keyword>
<feature type="domain" description="EamA" evidence="6">
    <location>
        <begin position="215"/>
        <end position="346"/>
    </location>
</feature>
<keyword evidence="8" id="KW-1185">Reference proteome</keyword>
<evidence type="ECO:0000313" key="8">
    <source>
        <dbReference type="Proteomes" id="UP000646827"/>
    </source>
</evidence>
<feature type="transmembrane region" description="Helical" evidence="5">
    <location>
        <begin position="53"/>
        <end position="73"/>
    </location>
</feature>
<gene>
    <name evidence="7" type="ORF">INT45_000751</name>
</gene>
<dbReference type="PANTHER" id="PTHR22911">
    <property type="entry name" value="ACYL-MALONYL CONDENSING ENZYME-RELATED"/>
    <property type="match status" value="1"/>
</dbReference>
<feature type="transmembrane region" description="Helical" evidence="5">
    <location>
        <begin position="141"/>
        <end position="161"/>
    </location>
</feature>
<dbReference type="Pfam" id="PF00892">
    <property type="entry name" value="EamA"/>
    <property type="match status" value="2"/>
</dbReference>
<feature type="transmembrane region" description="Helical" evidence="5">
    <location>
        <begin position="168"/>
        <end position="186"/>
    </location>
</feature>
<comment type="subcellular location">
    <subcellularLocation>
        <location evidence="1">Membrane</location>
        <topology evidence="1">Multi-pass membrane protein</topology>
    </subcellularLocation>
</comment>
<protein>
    <recommendedName>
        <fullName evidence="6">EamA domain-containing protein</fullName>
    </recommendedName>
</protein>
<evidence type="ECO:0000256" key="3">
    <source>
        <dbReference type="ARBA" id="ARBA00022989"/>
    </source>
</evidence>
<dbReference type="GO" id="GO:0016020">
    <property type="term" value="C:membrane"/>
    <property type="evidence" value="ECO:0007669"/>
    <property type="project" value="UniProtKB-SubCell"/>
</dbReference>
<feature type="transmembrane region" description="Helical" evidence="5">
    <location>
        <begin position="118"/>
        <end position="135"/>
    </location>
</feature>
<dbReference type="Proteomes" id="UP000646827">
    <property type="component" value="Unassembled WGS sequence"/>
</dbReference>
<evidence type="ECO:0000256" key="4">
    <source>
        <dbReference type="ARBA" id="ARBA00023136"/>
    </source>
</evidence>
<keyword evidence="4 5" id="KW-0472">Membrane</keyword>